<protein>
    <submittedName>
        <fullName evidence="2">Acetyltransferase family protein</fullName>
    </submittedName>
</protein>
<comment type="caution">
    <text evidence="2">The sequence shown here is derived from an EMBL/GenBank/DDBJ whole genome shotgun (WGS) entry which is preliminary data.</text>
</comment>
<evidence type="ECO:0000313" key="2">
    <source>
        <dbReference type="EMBL" id="KPQ06840.1"/>
    </source>
</evidence>
<evidence type="ECO:0000259" key="1">
    <source>
        <dbReference type="PROSITE" id="PS51186"/>
    </source>
</evidence>
<dbReference type="AlphaFoldDB" id="A0A0P7XRQ2"/>
<dbReference type="Proteomes" id="UP000050421">
    <property type="component" value="Unassembled WGS sequence"/>
</dbReference>
<keyword evidence="2" id="KW-0808">Transferase</keyword>
<dbReference type="Pfam" id="PF13527">
    <property type="entry name" value="Acetyltransf_9"/>
    <property type="match status" value="1"/>
</dbReference>
<dbReference type="PATRIC" id="fig|1305737.6.peg.758"/>
<reference evidence="2 3" key="1">
    <citation type="submission" date="2015-09" db="EMBL/GenBank/DDBJ databases">
        <title>Identification and resolution of microdiversity through metagenomic sequencing of parallel consortia.</title>
        <authorList>
            <person name="Nelson W.C."/>
            <person name="Romine M.F."/>
            <person name="Lindemann S.R."/>
        </authorList>
    </citation>
    <scope>NUCLEOTIDE SEQUENCE [LARGE SCALE GENOMIC DNA]</scope>
    <source>
        <strain evidence="2">HL-49</strain>
    </source>
</reference>
<dbReference type="PROSITE" id="PS51186">
    <property type="entry name" value="GNAT"/>
    <property type="match status" value="1"/>
</dbReference>
<dbReference type="SUPFAM" id="SSF55729">
    <property type="entry name" value="Acyl-CoA N-acyltransferases (Nat)"/>
    <property type="match status" value="1"/>
</dbReference>
<accession>A0A0P7XRQ2</accession>
<gene>
    <name evidence="2" type="ORF">HLUCCX10_17635</name>
</gene>
<dbReference type="InterPro" id="IPR016181">
    <property type="entry name" value="Acyl_CoA_acyltransferase"/>
</dbReference>
<dbReference type="EMBL" id="LJXT01000175">
    <property type="protein sequence ID" value="KPQ06840.1"/>
    <property type="molecule type" value="Genomic_DNA"/>
</dbReference>
<dbReference type="STRING" id="1305737.GCA_000526355_01732"/>
<dbReference type="Gene3D" id="3.40.630.30">
    <property type="match status" value="1"/>
</dbReference>
<dbReference type="GO" id="GO:0016747">
    <property type="term" value="F:acyltransferase activity, transferring groups other than amino-acyl groups"/>
    <property type="evidence" value="ECO:0007669"/>
    <property type="project" value="InterPro"/>
</dbReference>
<dbReference type="eggNOG" id="COG3153">
    <property type="taxonomic scope" value="Bacteria"/>
</dbReference>
<organism evidence="2 3">
    <name type="scientific">Algoriphagus marincola HL-49</name>
    <dbReference type="NCBI Taxonomy" id="1305737"/>
    <lineage>
        <taxon>Bacteria</taxon>
        <taxon>Pseudomonadati</taxon>
        <taxon>Bacteroidota</taxon>
        <taxon>Cytophagia</taxon>
        <taxon>Cytophagales</taxon>
        <taxon>Cyclobacteriaceae</taxon>
        <taxon>Algoriphagus</taxon>
    </lineage>
</organism>
<feature type="domain" description="N-acetyltransferase" evidence="1">
    <location>
        <begin position="1"/>
        <end position="159"/>
    </location>
</feature>
<sequence>MQIRRASSEDIPKIISLLKSSLGESLLPKSVEFWNWKHLQNPFGESPVLLACEADEIIGVRAFLRWEYQEGNQKYKALRAVDTAVHPNYRGKGLFTKLTTQLIDEVKKDGFDLIFNTPNEKSLPGYLKMGWEKWGKLPLKVKLKGPKKSKKTTKTKKWEEIADLITKLENSPPGLEEVRTSLVPGYIDWRYRDCPIVDYQFVSDGETYLMIYRLKEGKKGMELRIVDLFYHSGFGKKQKELLRKEFNQACKNSGAIWISFSGLNYDSGILNLGLVPILDRGPLVTLRKLREDLNPTNLNWKWSLGDLELF</sequence>
<dbReference type="OrthoDB" id="5570877at2"/>
<proteinExistence type="predicted"/>
<dbReference type="CDD" id="cd04301">
    <property type="entry name" value="NAT_SF"/>
    <property type="match status" value="1"/>
</dbReference>
<name>A0A0P7XRQ2_9BACT</name>
<dbReference type="InterPro" id="IPR000182">
    <property type="entry name" value="GNAT_dom"/>
</dbReference>
<evidence type="ECO:0000313" key="3">
    <source>
        <dbReference type="Proteomes" id="UP000050421"/>
    </source>
</evidence>